<name>A0A0W0FCU4_MONRR</name>
<protein>
    <submittedName>
        <fullName evidence="2">Uncharacterized protein</fullName>
    </submittedName>
</protein>
<dbReference type="eggNOG" id="ENOG502STHZ">
    <property type="taxonomic scope" value="Eukaryota"/>
</dbReference>
<feature type="compositionally biased region" description="Basic and acidic residues" evidence="1">
    <location>
        <begin position="70"/>
        <end position="86"/>
    </location>
</feature>
<accession>A0A0W0FCU4</accession>
<feature type="compositionally biased region" description="Basic and acidic residues" evidence="1">
    <location>
        <begin position="129"/>
        <end position="144"/>
    </location>
</feature>
<dbReference type="EMBL" id="LATX01002123">
    <property type="protein sequence ID" value="KTB34052.1"/>
    <property type="molecule type" value="Genomic_DNA"/>
</dbReference>
<feature type="region of interest" description="Disordered" evidence="1">
    <location>
        <begin position="268"/>
        <end position="310"/>
    </location>
</feature>
<organism evidence="2 3">
    <name type="scientific">Moniliophthora roreri</name>
    <name type="common">Frosty pod rot fungus</name>
    <name type="synonym">Monilia roreri</name>
    <dbReference type="NCBI Taxonomy" id="221103"/>
    <lineage>
        <taxon>Eukaryota</taxon>
        <taxon>Fungi</taxon>
        <taxon>Dikarya</taxon>
        <taxon>Basidiomycota</taxon>
        <taxon>Agaricomycotina</taxon>
        <taxon>Agaricomycetes</taxon>
        <taxon>Agaricomycetidae</taxon>
        <taxon>Agaricales</taxon>
        <taxon>Marasmiineae</taxon>
        <taxon>Marasmiaceae</taxon>
        <taxon>Moniliophthora</taxon>
    </lineage>
</organism>
<sequence>MDSLSSIPVLNKAQFISSFISSQKANAKAYAEEGKAFAFSWKSDEGSISKPTRSSGSRHQEFGFATPVLKSRELKRAADTRPKVDEGNPLTETGPTSVLKPRKPSPKEKRPGDPEAKKEPQRTNKKRHAGVEDEIKEDHLEERRLRKRAKREAVKPMSEETEGQSSEEELKLRKTKTTGKTKRNTDIPPGLALMHGFSATNVGNSRLTVLPRIVGVFNKGKASARVGVQRKSSSGKDRSLSFLETEFLNKCTKQNKSVPSAMKRLFQASESDSEAHEEDDNRTSSKLSSQPARKSSSSSETSPSRPEAEAKRIESEIWDIELDEVVLPSLPSAVSHSRSDLVFDTRKSAWIRQIENSPPMLEQAGPEPSPVKIADDYCRPSSSIAPSQSASQCRAPHLIMKSKYFEISLANKCLDRTPNLHQHLPPIDPASPDKSSRIISVTLPIHTQINLDQDNSAASVFELPPFIPLPDQPATNEQGPRHMAVRHPAACSERPLTPYFTDVDYVYAEYSAPIWVGHTLSVREESWGIEETDDFQASEILYEMQPSQETCEWGLDTQMPSCQVFGLTQANYNFHDAAAATADSRQSPDVYTDIAYETQEEEEAEDEMYGGASVIMPGDDREIDIEGSVVEYEDEDTLDTGGGLLGVCRGSCYPGFRAEDMNFPSLAAAEADVVFGLRGHWQPQRL</sequence>
<evidence type="ECO:0000313" key="2">
    <source>
        <dbReference type="EMBL" id="KTB34052.1"/>
    </source>
</evidence>
<feature type="compositionally biased region" description="Acidic residues" evidence="1">
    <location>
        <begin position="271"/>
        <end position="280"/>
    </location>
</feature>
<evidence type="ECO:0000313" key="3">
    <source>
        <dbReference type="Proteomes" id="UP000054988"/>
    </source>
</evidence>
<comment type="caution">
    <text evidence="2">The sequence shown here is derived from an EMBL/GenBank/DDBJ whole genome shotgun (WGS) entry which is preliminary data.</text>
</comment>
<feature type="compositionally biased region" description="Low complexity" evidence="1">
    <location>
        <begin position="284"/>
        <end position="305"/>
    </location>
</feature>
<proteinExistence type="predicted"/>
<evidence type="ECO:0000256" key="1">
    <source>
        <dbReference type="SAM" id="MobiDB-lite"/>
    </source>
</evidence>
<gene>
    <name evidence="2" type="ORF">WG66_13478</name>
</gene>
<dbReference type="AlphaFoldDB" id="A0A0W0FCU4"/>
<feature type="compositionally biased region" description="Basic and acidic residues" evidence="1">
    <location>
        <begin position="105"/>
        <end position="122"/>
    </location>
</feature>
<dbReference type="Proteomes" id="UP000054988">
    <property type="component" value="Unassembled WGS sequence"/>
</dbReference>
<reference evidence="2 3" key="1">
    <citation type="submission" date="2015-12" db="EMBL/GenBank/DDBJ databases">
        <title>Draft genome sequence of Moniliophthora roreri, the causal agent of frosty pod rot of cacao.</title>
        <authorList>
            <person name="Aime M.C."/>
            <person name="Diaz-Valderrama J.R."/>
            <person name="Kijpornyongpan T."/>
            <person name="Phillips-Mora W."/>
        </authorList>
    </citation>
    <scope>NUCLEOTIDE SEQUENCE [LARGE SCALE GENOMIC DNA]</scope>
    <source>
        <strain evidence="2 3">MCA 2952</strain>
    </source>
</reference>
<feature type="compositionally biased region" description="Basic residues" evidence="1">
    <location>
        <begin position="173"/>
        <end position="182"/>
    </location>
</feature>
<feature type="region of interest" description="Disordered" evidence="1">
    <location>
        <begin position="41"/>
        <end position="189"/>
    </location>
</feature>